<dbReference type="InterPro" id="IPR033922">
    <property type="entry name" value="NAD_bind_Glu_DH"/>
</dbReference>
<comment type="caution">
    <text evidence="9">The sequence shown here is derived from an EMBL/GenBank/DDBJ whole genome shotgun (WGS) entry which is preliminary data.</text>
</comment>
<feature type="active site" description="Proton donor" evidence="4">
    <location>
        <position position="109"/>
    </location>
</feature>
<dbReference type="InterPro" id="IPR006097">
    <property type="entry name" value="Glu/Leu/Phe/Val/Trp_DH_dimer"/>
</dbReference>
<dbReference type="Gene3D" id="3.40.50.10860">
    <property type="entry name" value="Leucine Dehydrogenase, chain A, domain 1"/>
    <property type="match status" value="1"/>
</dbReference>
<dbReference type="PANTHER" id="PTHR11606:SF13">
    <property type="entry name" value="GLUTAMATE DEHYDROGENASE 1, MITOCHONDRIAL"/>
    <property type="match status" value="1"/>
</dbReference>
<dbReference type="EMBL" id="QLMG01000010">
    <property type="protein sequence ID" value="RAK18991.1"/>
    <property type="molecule type" value="Genomic_DNA"/>
</dbReference>
<sequence>MCAAPSNEPTFRESVDLMFNRAAALMDLPPGLEQKIRVCNGVYMVRFGVRLRGQIQTFTGYRAVHSEHMEPVKGGIRYALSVDQDEVEALAALMTYKCALVEAPFGGSKGGLCIDPRNYDDHELEQITRRFAYELIKRDLIHPSQNVPAPDMGTGEREMAWISDQYARMNTTDINARACVTGKPINAGGIQGRTEATGRGVQYALREFFRHPDDVAKAGLSGKLDGKRVVVQGLGNVGYHAAKFLSEEDGALIVGIVERDGALYDPAGLNVERVRDWLVRHGGLTGYHEPNTVAEGAAVLEAECDILIPAALEGVINLGNVHRIQAPLILEAANGPITAGADDILRARGTVIIPDLYANAGGVTVSYFEWVKNLSHIRFGRMQRRQEEARHQLVVDELERLDTAMGDNWSLTPSFKDKYLRGADELELVRSGLDDTMRIAYQAMREVWHGRDDVTDLRTAAFITAIDRVAKSYRAKGL</sequence>
<evidence type="ECO:0000313" key="9">
    <source>
        <dbReference type="EMBL" id="RAK18991.1"/>
    </source>
</evidence>
<dbReference type="FunFam" id="3.40.50.10860:FF:000003">
    <property type="entry name" value="Glutamate dehydrogenase"/>
    <property type="match status" value="1"/>
</dbReference>
<feature type="binding site" evidence="5">
    <location>
        <position position="197"/>
    </location>
    <ligand>
        <name>NAD(+)</name>
        <dbReference type="ChEBI" id="CHEBI:57540"/>
    </ligand>
</feature>
<evidence type="ECO:0000313" key="10">
    <source>
        <dbReference type="Proteomes" id="UP000249165"/>
    </source>
</evidence>
<dbReference type="PIRSF" id="PIRSF000185">
    <property type="entry name" value="Glu_DH"/>
    <property type="match status" value="1"/>
</dbReference>
<dbReference type="FunFam" id="3.40.50.720:FF:000100">
    <property type="entry name" value="Glutamate dehydrogenase 1, mitochondrial"/>
    <property type="match status" value="1"/>
</dbReference>
<feature type="site" description="Important for catalysis" evidence="6">
    <location>
        <position position="151"/>
    </location>
</feature>
<dbReference type="GO" id="GO:0000166">
    <property type="term" value="F:nucleotide binding"/>
    <property type="evidence" value="ECO:0007669"/>
    <property type="project" value="UniProtKB-KW"/>
</dbReference>
<feature type="binding site" evidence="5">
    <location>
        <position position="73"/>
    </location>
    <ligand>
        <name>substrate</name>
    </ligand>
</feature>
<protein>
    <recommendedName>
        <fullName evidence="3">Glutamate dehydrogenase</fullName>
    </recommendedName>
</protein>
<accession>A0A327YEP7</accession>
<keyword evidence="5" id="KW-0520">NAD</keyword>
<evidence type="ECO:0000256" key="2">
    <source>
        <dbReference type="ARBA" id="ARBA00023002"/>
    </source>
</evidence>
<dbReference type="InterPro" id="IPR046346">
    <property type="entry name" value="Aminoacid_DH-like_N_sf"/>
</dbReference>
<evidence type="ECO:0000259" key="8">
    <source>
        <dbReference type="SMART" id="SM00839"/>
    </source>
</evidence>
<feature type="binding site" evidence="5">
    <location>
        <position position="97"/>
    </location>
    <ligand>
        <name>substrate</name>
    </ligand>
</feature>
<dbReference type="InterPro" id="IPR014362">
    <property type="entry name" value="Glu_DH"/>
</dbReference>
<dbReference type="SUPFAM" id="SSF51735">
    <property type="entry name" value="NAD(P)-binding Rossmann-fold domains"/>
    <property type="match status" value="1"/>
</dbReference>
<feature type="binding site" evidence="5">
    <location>
        <position position="366"/>
    </location>
    <ligand>
        <name>substrate</name>
    </ligand>
</feature>
<dbReference type="RefSeq" id="WP_009502432.1">
    <property type="nucleotide sequence ID" value="NZ_LIGK01000009.1"/>
</dbReference>
<dbReference type="SMART" id="SM00839">
    <property type="entry name" value="ELFV_dehydrog"/>
    <property type="match status" value="1"/>
</dbReference>
<comment type="similarity">
    <text evidence="1 3 7">Belongs to the Glu/Leu/Phe/Val dehydrogenases family.</text>
</comment>
<keyword evidence="10" id="KW-1185">Reference proteome</keyword>
<organism evidence="9 10">
    <name type="scientific">Salipiger aestuarii</name>
    <dbReference type="NCBI Taxonomy" id="568098"/>
    <lineage>
        <taxon>Bacteria</taxon>
        <taxon>Pseudomonadati</taxon>
        <taxon>Pseudomonadota</taxon>
        <taxon>Alphaproteobacteria</taxon>
        <taxon>Rhodobacterales</taxon>
        <taxon>Roseobacteraceae</taxon>
        <taxon>Salipiger</taxon>
    </lineage>
</organism>
<reference evidence="9 10" key="1">
    <citation type="submission" date="2018-06" db="EMBL/GenBank/DDBJ databases">
        <title>Genomic Encyclopedia of Archaeal and Bacterial Type Strains, Phase II (KMG-II): from individual species to whole genera.</title>
        <authorList>
            <person name="Goeker M."/>
        </authorList>
    </citation>
    <scope>NUCLEOTIDE SEQUENCE [LARGE SCALE GENOMIC DNA]</scope>
    <source>
        <strain evidence="9 10">DSM 22011</strain>
    </source>
</reference>
<feature type="binding site" evidence="5">
    <location>
        <position position="236"/>
    </location>
    <ligand>
        <name>NAD(+)</name>
        <dbReference type="ChEBI" id="CHEBI:57540"/>
    </ligand>
</feature>
<dbReference type="PRINTS" id="PR00082">
    <property type="entry name" value="GLFDHDRGNASE"/>
</dbReference>
<dbReference type="GO" id="GO:0006538">
    <property type="term" value="P:L-glutamate catabolic process"/>
    <property type="evidence" value="ECO:0007669"/>
    <property type="project" value="TreeGrafter"/>
</dbReference>
<feature type="domain" description="Glutamate/phenylalanine/leucine/valine/L-tryptophan dehydrogenase C-terminal" evidence="8">
    <location>
        <begin position="190"/>
        <end position="477"/>
    </location>
</feature>
<dbReference type="Pfam" id="PF00208">
    <property type="entry name" value="ELFV_dehydrog"/>
    <property type="match status" value="1"/>
</dbReference>
<keyword evidence="5" id="KW-0547">Nucleotide-binding</keyword>
<dbReference type="SUPFAM" id="SSF53223">
    <property type="entry name" value="Aminoacid dehydrogenase-like, N-terminal domain"/>
    <property type="match status" value="1"/>
</dbReference>
<evidence type="ECO:0000256" key="7">
    <source>
        <dbReference type="RuleBase" id="RU004417"/>
    </source>
</evidence>
<evidence type="ECO:0000256" key="5">
    <source>
        <dbReference type="PIRSR" id="PIRSR000185-2"/>
    </source>
</evidence>
<evidence type="ECO:0000256" key="4">
    <source>
        <dbReference type="PIRSR" id="PIRSR000185-1"/>
    </source>
</evidence>
<gene>
    <name evidence="9" type="ORF">ATI53_101033</name>
</gene>
<dbReference type="AlphaFoldDB" id="A0A327YEP7"/>
<dbReference type="OrthoDB" id="9803297at2"/>
<dbReference type="InterPro" id="IPR036291">
    <property type="entry name" value="NAD(P)-bd_dom_sf"/>
</dbReference>
<keyword evidence="2 3" id="KW-0560">Oxidoreductase</keyword>
<dbReference type="PANTHER" id="PTHR11606">
    <property type="entry name" value="GLUTAMATE DEHYDROGENASE"/>
    <property type="match status" value="1"/>
</dbReference>
<dbReference type="Pfam" id="PF02812">
    <property type="entry name" value="ELFV_dehydrog_N"/>
    <property type="match status" value="1"/>
</dbReference>
<dbReference type="Proteomes" id="UP000249165">
    <property type="component" value="Unassembled WGS sequence"/>
</dbReference>
<evidence type="ECO:0000256" key="1">
    <source>
        <dbReference type="ARBA" id="ARBA00006382"/>
    </source>
</evidence>
<evidence type="ECO:0000256" key="6">
    <source>
        <dbReference type="PIRSR" id="PIRSR000185-3"/>
    </source>
</evidence>
<dbReference type="CDD" id="cd01076">
    <property type="entry name" value="NAD_bind_1_Glu_DH"/>
    <property type="match status" value="1"/>
</dbReference>
<dbReference type="Gene3D" id="3.40.50.720">
    <property type="entry name" value="NAD(P)-binding Rossmann-like Domain"/>
    <property type="match status" value="1"/>
</dbReference>
<name>A0A327YEP7_9RHOB</name>
<proteinExistence type="inferred from homology"/>
<dbReference type="InterPro" id="IPR006096">
    <property type="entry name" value="Glu/Leu/Phe/Val/Trp_DH_C"/>
</dbReference>
<dbReference type="GO" id="GO:0004352">
    <property type="term" value="F:glutamate dehydrogenase (NAD+) activity"/>
    <property type="evidence" value="ECO:0007669"/>
    <property type="project" value="TreeGrafter"/>
</dbReference>
<dbReference type="InterPro" id="IPR006095">
    <property type="entry name" value="Glu/Leu/Phe/Val/Trp_DH"/>
</dbReference>
<evidence type="ECO:0000256" key="3">
    <source>
        <dbReference type="PIRNR" id="PIRNR000185"/>
    </source>
</evidence>